<accession>A0A6L2LDV0</accession>
<feature type="compositionally biased region" description="Basic and acidic residues" evidence="1">
    <location>
        <begin position="125"/>
        <end position="138"/>
    </location>
</feature>
<reference evidence="2" key="1">
    <citation type="journal article" date="2019" name="Sci. Rep.">
        <title>Draft genome of Tanacetum cinerariifolium, the natural source of mosquito coil.</title>
        <authorList>
            <person name="Yamashiro T."/>
            <person name="Shiraishi A."/>
            <person name="Satake H."/>
            <person name="Nakayama K."/>
        </authorList>
    </citation>
    <scope>NUCLEOTIDE SEQUENCE</scope>
</reference>
<protein>
    <submittedName>
        <fullName evidence="2">Uncharacterized protein</fullName>
    </submittedName>
</protein>
<evidence type="ECO:0000313" key="2">
    <source>
        <dbReference type="EMBL" id="GEU58364.1"/>
    </source>
</evidence>
<evidence type="ECO:0000256" key="1">
    <source>
        <dbReference type="SAM" id="MobiDB-lite"/>
    </source>
</evidence>
<organism evidence="2">
    <name type="scientific">Tanacetum cinerariifolium</name>
    <name type="common">Dalmatian daisy</name>
    <name type="synonym">Chrysanthemum cinerariifolium</name>
    <dbReference type="NCBI Taxonomy" id="118510"/>
    <lineage>
        <taxon>Eukaryota</taxon>
        <taxon>Viridiplantae</taxon>
        <taxon>Streptophyta</taxon>
        <taxon>Embryophyta</taxon>
        <taxon>Tracheophyta</taxon>
        <taxon>Spermatophyta</taxon>
        <taxon>Magnoliopsida</taxon>
        <taxon>eudicotyledons</taxon>
        <taxon>Gunneridae</taxon>
        <taxon>Pentapetalae</taxon>
        <taxon>asterids</taxon>
        <taxon>campanulids</taxon>
        <taxon>Asterales</taxon>
        <taxon>Asteraceae</taxon>
        <taxon>Asteroideae</taxon>
        <taxon>Anthemideae</taxon>
        <taxon>Anthemidinae</taxon>
        <taxon>Tanacetum</taxon>
    </lineage>
</organism>
<sequence length="339" mass="39049">MRSSVERLGSVKVAGRGGLQAWRETVEQYFECRGDRDVEEQEIQQLQKQEKTSKENSLNKLNAFQSTIKHLSSSNYSMYNKFRDAFQRLFEADERTFKFVLSRNMQNVERQLHKETLQASNASSGDKDCSRIVSDKGNDQGLDNQSNTSRDESSRSRNECNDKSTSRDDTDIRPSFDTEPMVENDLNVVKSDDEHLKAQLQDKNISITKLKKIIEKMKGKSVDTKFEKPSILGKPPLQPIRNKPVVRQPTKYKSKRSQLQRHWFASQVGVSHDLTKPVTPHSWPQLRKSSFAKPYDVNAPRPSRKSPKHVSFQTPRESIGSNGMVYNYYLEEAKKKTQL</sequence>
<feature type="region of interest" description="Disordered" evidence="1">
    <location>
        <begin position="276"/>
        <end position="317"/>
    </location>
</feature>
<proteinExistence type="predicted"/>
<comment type="caution">
    <text evidence="2">The sequence shown here is derived from an EMBL/GenBank/DDBJ whole genome shotgun (WGS) entry which is preliminary data.</text>
</comment>
<name>A0A6L2LDV0_TANCI</name>
<dbReference type="EMBL" id="BKCJ010003989">
    <property type="protein sequence ID" value="GEU58364.1"/>
    <property type="molecule type" value="Genomic_DNA"/>
</dbReference>
<feature type="compositionally biased region" description="Basic and acidic residues" evidence="1">
    <location>
        <begin position="149"/>
        <end position="176"/>
    </location>
</feature>
<dbReference type="AlphaFoldDB" id="A0A6L2LDV0"/>
<feature type="region of interest" description="Disordered" evidence="1">
    <location>
        <begin position="116"/>
        <end position="183"/>
    </location>
</feature>
<gene>
    <name evidence="2" type="ORF">Tci_030342</name>
</gene>